<proteinExistence type="predicted"/>
<reference evidence="1 2" key="1">
    <citation type="journal article" date="2019" name="Commun. Biol.">
        <title>The bagworm genome reveals a unique fibroin gene that provides high tensile strength.</title>
        <authorList>
            <person name="Kono N."/>
            <person name="Nakamura H."/>
            <person name="Ohtoshi R."/>
            <person name="Tomita M."/>
            <person name="Numata K."/>
            <person name="Arakawa K."/>
        </authorList>
    </citation>
    <scope>NUCLEOTIDE SEQUENCE [LARGE SCALE GENOMIC DNA]</scope>
</reference>
<accession>A0A4C1YKF2</accession>
<comment type="caution">
    <text evidence="1">The sequence shown here is derived from an EMBL/GenBank/DDBJ whole genome shotgun (WGS) entry which is preliminary data.</text>
</comment>
<gene>
    <name evidence="1" type="ORF">EVAR_38396_1</name>
</gene>
<protein>
    <submittedName>
        <fullName evidence="1">Uncharacterized protein</fullName>
    </submittedName>
</protein>
<evidence type="ECO:0000313" key="2">
    <source>
        <dbReference type="Proteomes" id="UP000299102"/>
    </source>
</evidence>
<dbReference type="EMBL" id="BGZK01001244">
    <property type="protein sequence ID" value="GBP75332.1"/>
    <property type="molecule type" value="Genomic_DNA"/>
</dbReference>
<keyword evidence="2" id="KW-1185">Reference proteome</keyword>
<dbReference type="Proteomes" id="UP000299102">
    <property type="component" value="Unassembled WGS sequence"/>
</dbReference>
<dbReference type="AlphaFoldDB" id="A0A4C1YKF2"/>
<sequence length="121" mass="13766">MQNHESLQCTDALPHRSSQQFNTVPKVLDFHEERLRATLYCRWPSTLTTPSLRLVRGRPTLRRKFAITLESFMDDVTCAGELFCRRSINALQQSESNTVTSGIFALASNNSTTCHHGFYNS</sequence>
<name>A0A4C1YKF2_EUMVA</name>
<evidence type="ECO:0000313" key="1">
    <source>
        <dbReference type="EMBL" id="GBP75332.1"/>
    </source>
</evidence>
<organism evidence="1 2">
    <name type="scientific">Eumeta variegata</name>
    <name type="common">Bagworm moth</name>
    <name type="synonym">Eumeta japonica</name>
    <dbReference type="NCBI Taxonomy" id="151549"/>
    <lineage>
        <taxon>Eukaryota</taxon>
        <taxon>Metazoa</taxon>
        <taxon>Ecdysozoa</taxon>
        <taxon>Arthropoda</taxon>
        <taxon>Hexapoda</taxon>
        <taxon>Insecta</taxon>
        <taxon>Pterygota</taxon>
        <taxon>Neoptera</taxon>
        <taxon>Endopterygota</taxon>
        <taxon>Lepidoptera</taxon>
        <taxon>Glossata</taxon>
        <taxon>Ditrysia</taxon>
        <taxon>Tineoidea</taxon>
        <taxon>Psychidae</taxon>
        <taxon>Oiketicinae</taxon>
        <taxon>Eumeta</taxon>
    </lineage>
</organism>